<dbReference type="EMBL" id="QPGB01000001">
    <property type="protein sequence ID" value="RCS59838.1"/>
    <property type="molecule type" value="Genomic_DNA"/>
</dbReference>
<dbReference type="InterPro" id="IPR038404">
    <property type="entry name" value="TRAP_DctP_sf"/>
</dbReference>
<feature type="signal peptide" evidence="2">
    <location>
        <begin position="1"/>
        <end position="25"/>
    </location>
</feature>
<dbReference type="OrthoDB" id="9783941at2"/>
<evidence type="ECO:0000313" key="3">
    <source>
        <dbReference type="EMBL" id="RCS59838.1"/>
    </source>
</evidence>
<dbReference type="RefSeq" id="WP_114401985.1">
    <property type="nucleotide sequence ID" value="NZ_QPGB01000001.1"/>
</dbReference>
<comment type="caution">
    <text evidence="3">The sequence shown here is derived from an EMBL/GenBank/DDBJ whole genome shotgun (WGS) entry which is preliminary data.</text>
</comment>
<protein>
    <submittedName>
        <fullName evidence="3">C4-dicarboxylate ABC transporter substrate-binding protein</fullName>
    </submittedName>
</protein>
<evidence type="ECO:0000256" key="2">
    <source>
        <dbReference type="SAM" id="SignalP"/>
    </source>
</evidence>
<keyword evidence="1 2" id="KW-0732">Signal</keyword>
<dbReference type="PANTHER" id="PTHR33376">
    <property type="match status" value="1"/>
</dbReference>
<evidence type="ECO:0000313" key="4">
    <source>
        <dbReference type="Proteomes" id="UP000252357"/>
    </source>
</evidence>
<dbReference type="SUPFAM" id="SSF53850">
    <property type="entry name" value="Periplasmic binding protein-like II"/>
    <property type="match status" value="1"/>
</dbReference>
<dbReference type="Gene3D" id="3.40.190.170">
    <property type="entry name" value="Bacterial extracellular solute-binding protein, family 7"/>
    <property type="match status" value="1"/>
</dbReference>
<reference evidence="3 4" key="1">
    <citation type="journal article" date="2018" name="Int. J. Syst. Evol. Microbiol.">
        <title>Parvibium lacunae gen. nov., sp. nov., a new member of the family Alcaligenaceae isolated from a freshwater pond.</title>
        <authorList>
            <person name="Chen W.M."/>
            <person name="Xie P.B."/>
            <person name="Hsu M.Y."/>
            <person name="Sheu S.Y."/>
        </authorList>
    </citation>
    <scope>NUCLEOTIDE SEQUENCE [LARGE SCALE GENOMIC DNA]</scope>
    <source>
        <strain evidence="3 4">KMB9</strain>
    </source>
</reference>
<dbReference type="NCBIfam" id="NF037995">
    <property type="entry name" value="TRAP_S1"/>
    <property type="match status" value="1"/>
</dbReference>
<dbReference type="InterPro" id="IPR018389">
    <property type="entry name" value="DctP_fam"/>
</dbReference>
<sequence>MQTLKRRAVKASLLASLMAPLFAFAQTKWDLASAYPISNPHTVTLQQFAKDLDTATAGKLKVTVHPNGSLVKAPEIKRAMVSGQIAMGEVIMSILENENAIFGLDSVPFLASSFGQAERLWNAQRPAVEKILDAQGIKLLYAVPWPPQGMFAKKPVNEVADLKGLKWRAYNPTTQRIAKEYGAQPVTIQASELSQALATGVVEAFMTSAATGVDSKVWEGGVNRFYTVDAWLPKNMVIVSKSAFNQLDAATQAAIVKTAKETEVKGWNRMKGYTNDTIETLKKNGVEVAAPSQSFSQEMIRFGVGSLKDWLAKTGADGQAIIDTYNAKK</sequence>
<dbReference type="GO" id="GO:0055085">
    <property type="term" value="P:transmembrane transport"/>
    <property type="evidence" value="ECO:0007669"/>
    <property type="project" value="InterPro"/>
</dbReference>
<name>A0A368L810_9BURK</name>
<proteinExistence type="predicted"/>
<dbReference type="PANTHER" id="PTHR33376:SF4">
    <property type="entry name" value="SIALIC ACID-BINDING PERIPLASMIC PROTEIN SIAP"/>
    <property type="match status" value="1"/>
</dbReference>
<dbReference type="AlphaFoldDB" id="A0A368L810"/>
<evidence type="ECO:0000256" key="1">
    <source>
        <dbReference type="ARBA" id="ARBA00022729"/>
    </source>
</evidence>
<accession>A0A368L810</accession>
<dbReference type="Proteomes" id="UP000252357">
    <property type="component" value="Unassembled WGS sequence"/>
</dbReference>
<dbReference type="CDD" id="cd13602">
    <property type="entry name" value="PBP2_TRAP_BpDctp6_7"/>
    <property type="match status" value="1"/>
</dbReference>
<dbReference type="Pfam" id="PF03480">
    <property type="entry name" value="DctP"/>
    <property type="match status" value="1"/>
</dbReference>
<gene>
    <name evidence="3" type="ORF">DU000_03830</name>
</gene>
<organism evidence="3 4">
    <name type="scientific">Parvibium lacunae</name>
    <dbReference type="NCBI Taxonomy" id="1888893"/>
    <lineage>
        <taxon>Bacteria</taxon>
        <taxon>Pseudomonadati</taxon>
        <taxon>Pseudomonadota</taxon>
        <taxon>Betaproteobacteria</taxon>
        <taxon>Burkholderiales</taxon>
        <taxon>Alcaligenaceae</taxon>
        <taxon>Parvibium</taxon>
    </lineage>
</organism>
<keyword evidence="4" id="KW-1185">Reference proteome</keyword>
<feature type="chain" id="PRO_5016901631" evidence="2">
    <location>
        <begin position="26"/>
        <end position="329"/>
    </location>
</feature>